<sequence length="229" mass="26310">MDKKPLVGICLPDKGNIFAYIFIRLNLYMQKAKWISLRPSLDNIDFDELDALLLSGGNDIDPILYGGEKDAHNTSLDKKRDCFELEMIDKAYKKKIPILGICRGAQLINIYFKGSLYPTILDIDEYIIHKNSIFPIKKVVVKIFSKLFTIVQHKEIVANSIHNQAIKEVGENLKVSATDDTIIEAIEKKDYPFLLGVQWHPEYLLYLKEHRNIFRSFVKSSLSSRCVDS</sequence>
<organism evidence="1 2">
    <name type="scientific">Psychromonas ingrahamii (strain DSM 17664 / CCUG 51855 / 37)</name>
    <dbReference type="NCBI Taxonomy" id="357804"/>
    <lineage>
        <taxon>Bacteria</taxon>
        <taxon>Pseudomonadati</taxon>
        <taxon>Pseudomonadota</taxon>
        <taxon>Gammaproteobacteria</taxon>
        <taxon>Alteromonadales</taxon>
        <taxon>Psychromonadaceae</taxon>
        <taxon>Psychromonas</taxon>
    </lineage>
</organism>
<dbReference type="RefSeq" id="WP_011770941.1">
    <property type="nucleotide sequence ID" value="NC_008709.1"/>
</dbReference>
<dbReference type="Pfam" id="PF07722">
    <property type="entry name" value="Peptidase_C26"/>
    <property type="match status" value="1"/>
</dbReference>
<dbReference type="PROSITE" id="PS51273">
    <property type="entry name" value="GATASE_TYPE_1"/>
    <property type="match status" value="1"/>
</dbReference>
<protein>
    <submittedName>
        <fullName evidence="1">Peptidase C26</fullName>
    </submittedName>
</protein>
<dbReference type="GO" id="GO:0016811">
    <property type="term" value="F:hydrolase activity, acting on carbon-nitrogen (but not peptide) bonds, in linear amides"/>
    <property type="evidence" value="ECO:0007669"/>
    <property type="project" value="InterPro"/>
</dbReference>
<dbReference type="HOGENOM" id="CLU_030756_3_0_6"/>
<dbReference type="GO" id="GO:0005829">
    <property type="term" value="C:cytosol"/>
    <property type="evidence" value="ECO:0007669"/>
    <property type="project" value="TreeGrafter"/>
</dbReference>
<dbReference type="InterPro" id="IPR044668">
    <property type="entry name" value="PuuD-like"/>
</dbReference>
<dbReference type="EMBL" id="CP000510">
    <property type="protein sequence ID" value="ABM04384.1"/>
    <property type="molecule type" value="Genomic_DNA"/>
</dbReference>
<dbReference type="SUPFAM" id="SSF52317">
    <property type="entry name" value="Class I glutamine amidotransferase-like"/>
    <property type="match status" value="1"/>
</dbReference>
<dbReference type="InterPro" id="IPR029062">
    <property type="entry name" value="Class_I_gatase-like"/>
</dbReference>
<reference evidence="1 2" key="1">
    <citation type="submission" date="2007-01" db="EMBL/GenBank/DDBJ databases">
        <title>Complete sequence of Psychromonas ingrahamii 37.</title>
        <authorList>
            <consortium name="US DOE Joint Genome Institute"/>
            <person name="Copeland A."/>
            <person name="Lucas S."/>
            <person name="Lapidus A."/>
            <person name="Barry K."/>
            <person name="Detter J.C."/>
            <person name="Glavina del Rio T."/>
            <person name="Hammon N."/>
            <person name="Israni S."/>
            <person name="Dalin E."/>
            <person name="Tice H."/>
            <person name="Pitluck S."/>
            <person name="Thompson L.S."/>
            <person name="Brettin T."/>
            <person name="Bruce D."/>
            <person name="Han C."/>
            <person name="Tapia R."/>
            <person name="Schmutz J."/>
            <person name="Larimer F."/>
            <person name="Land M."/>
            <person name="Hauser L."/>
            <person name="Kyrpides N."/>
            <person name="Ivanova N."/>
            <person name="Staley J."/>
            <person name="Richardson P."/>
        </authorList>
    </citation>
    <scope>NUCLEOTIDE SEQUENCE [LARGE SCALE GENOMIC DNA]</scope>
    <source>
        <strain evidence="1 2">37</strain>
    </source>
</reference>
<dbReference type="KEGG" id="pin:Ping_2671"/>
<dbReference type="CDD" id="cd01745">
    <property type="entry name" value="GATase1_2"/>
    <property type="match status" value="1"/>
</dbReference>
<dbReference type="PANTHER" id="PTHR43235">
    <property type="entry name" value="GLUTAMINE AMIDOTRANSFERASE PB2B2.05-RELATED"/>
    <property type="match status" value="1"/>
</dbReference>
<dbReference type="MEROPS" id="C26.A28"/>
<proteinExistence type="predicted"/>
<name>A1SY19_PSYIN</name>
<dbReference type="PANTHER" id="PTHR43235:SF1">
    <property type="entry name" value="GLUTAMINE AMIDOTRANSFERASE PB2B2.05-RELATED"/>
    <property type="match status" value="1"/>
</dbReference>
<dbReference type="InterPro" id="IPR011697">
    <property type="entry name" value="Peptidase_C26"/>
</dbReference>
<keyword evidence="2" id="KW-1185">Reference proteome</keyword>
<dbReference type="OrthoDB" id="9813383at2"/>
<dbReference type="AlphaFoldDB" id="A1SY19"/>
<dbReference type="Gene3D" id="3.40.50.880">
    <property type="match status" value="1"/>
</dbReference>
<gene>
    <name evidence="1" type="ordered locus">Ping_2671</name>
</gene>
<evidence type="ECO:0000313" key="1">
    <source>
        <dbReference type="EMBL" id="ABM04384.1"/>
    </source>
</evidence>
<dbReference type="eggNOG" id="COG2071">
    <property type="taxonomic scope" value="Bacteria"/>
</dbReference>
<accession>A1SY19</accession>
<dbReference type="STRING" id="357804.Ping_2671"/>
<dbReference type="Proteomes" id="UP000000639">
    <property type="component" value="Chromosome"/>
</dbReference>
<evidence type="ECO:0000313" key="2">
    <source>
        <dbReference type="Proteomes" id="UP000000639"/>
    </source>
</evidence>